<evidence type="ECO:0000313" key="2">
    <source>
        <dbReference type="Proteomes" id="UP001233999"/>
    </source>
</evidence>
<dbReference type="AlphaFoldDB" id="A0AAD8A6E7"/>
<sequence>MTLPVSTYEELLARVRSLTHETIQLQRELTTPLVDHNENERSLITPSCYTVISTPLEQHLLRVVHQSDCSFGAISPSS</sequence>
<organism evidence="1 2">
    <name type="scientific">Diploptera punctata</name>
    <name type="common">Pacific beetle cockroach</name>
    <dbReference type="NCBI Taxonomy" id="6984"/>
    <lineage>
        <taxon>Eukaryota</taxon>
        <taxon>Metazoa</taxon>
        <taxon>Ecdysozoa</taxon>
        <taxon>Arthropoda</taxon>
        <taxon>Hexapoda</taxon>
        <taxon>Insecta</taxon>
        <taxon>Pterygota</taxon>
        <taxon>Neoptera</taxon>
        <taxon>Polyneoptera</taxon>
        <taxon>Dictyoptera</taxon>
        <taxon>Blattodea</taxon>
        <taxon>Blaberoidea</taxon>
        <taxon>Blaberidae</taxon>
        <taxon>Diplopterinae</taxon>
        <taxon>Diploptera</taxon>
    </lineage>
</organism>
<reference evidence="1" key="1">
    <citation type="journal article" date="2023" name="IScience">
        <title>Live-bearing cockroach genome reveals convergent evolutionary mechanisms linked to viviparity in insects and beyond.</title>
        <authorList>
            <person name="Fouks B."/>
            <person name="Harrison M.C."/>
            <person name="Mikhailova A.A."/>
            <person name="Marchal E."/>
            <person name="English S."/>
            <person name="Carruthers M."/>
            <person name="Jennings E.C."/>
            <person name="Chiamaka E.L."/>
            <person name="Frigard R.A."/>
            <person name="Pippel M."/>
            <person name="Attardo G.M."/>
            <person name="Benoit J.B."/>
            <person name="Bornberg-Bauer E."/>
            <person name="Tobe S.S."/>
        </authorList>
    </citation>
    <scope>NUCLEOTIDE SEQUENCE</scope>
    <source>
        <strain evidence="1">Stay&amp;Tobe</strain>
    </source>
</reference>
<evidence type="ECO:0000313" key="1">
    <source>
        <dbReference type="EMBL" id="KAJ9593420.1"/>
    </source>
</evidence>
<protein>
    <submittedName>
        <fullName evidence="1">Uncharacterized protein</fullName>
    </submittedName>
</protein>
<keyword evidence="2" id="KW-1185">Reference proteome</keyword>
<comment type="caution">
    <text evidence="1">The sequence shown here is derived from an EMBL/GenBank/DDBJ whole genome shotgun (WGS) entry which is preliminary data.</text>
</comment>
<reference evidence="1" key="2">
    <citation type="submission" date="2023-05" db="EMBL/GenBank/DDBJ databases">
        <authorList>
            <person name="Fouks B."/>
        </authorList>
    </citation>
    <scope>NUCLEOTIDE SEQUENCE</scope>
    <source>
        <strain evidence="1">Stay&amp;Tobe</strain>
        <tissue evidence="1">Testes</tissue>
    </source>
</reference>
<dbReference type="EMBL" id="JASPKZ010003443">
    <property type="protein sequence ID" value="KAJ9593420.1"/>
    <property type="molecule type" value="Genomic_DNA"/>
</dbReference>
<dbReference type="Proteomes" id="UP001233999">
    <property type="component" value="Unassembled WGS sequence"/>
</dbReference>
<gene>
    <name evidence="1" type="ORF">L9F63_015046</name>
</gene>
<proteinExistence type="predicted"/>
<name>A0AAD8A6E7_DIPPU</name>
<accession>A0AAD8A6E7</accession>
<feature type="non-terminal residue" evidence="1">
    <location>
        <position position="78"/>
    </location>
</feature>